<feature type="region of interest" description="Disordered" evidence="1">
    <location>
        <begin position="31"/>
        <end position="86"/>
    </location>
</feature>
<keyword evidence="3" id="KW-1185">Reference proteome</keyword>
<accession>A0A419I0W8</accession>
<evidence type="ECO:0000313" key="3">
    <source>
        <dbReference type="Proteomes" id="UP000285112"/>
    </source>
</evidence>
<evidence type="ECO:0008006" key="4">
    <source>
        <dbReference type="Google" id="ProtNLM"/>
    </source>
</evidence>
<evidence type="ECO:0000256" key="1">
    <source>
        <dbReference type="SAM" id="MobiDB-lite"/>
    </source>
</evidence>
<name>A0A419I0W8_9PSEU</name>
<dbReference type="AlphaFoldDB" id="A0A419I0W8"/>
<comment type="caution">
    <text evidence="2">The sequence shown here is derived from an EMBL/GenBank/DDBJ whole genome shotgun (WGS) entry which is preliminary data.</text>
</comment>
<reference evidence="2 3" key="1">
    <citation type="submission" date="2018-09" db="EMBL/GenBank/DDBJ databases">
        <title>YIM PH 21725 draft genome.</title>
        <authorList>
            <person name="Miao C."/>
        </authorList>
    </citation>
    <scope>NUCLEOTIDE SEQUENCE [LARGE SCALE GENOMIC DNA]</scope>
    <source>
        <strain evidence="3">YIM PH21725</strain>
    </source>
</reference>
<proteinExistence type="predicted"/>
<dbReference type="EMBL" id="QZFV01000097">
    <property type="protein sequence ID" value="RJQ83215.1"/>
    <property type="molecule type" value="Genomic_DNA"/>
</dbReference>
<dbReference type="Proteomes" id="UP000285112">
    <property type="component" value="Unassembled WGS sequence"/>
</dbReference>
<feature type="non-terminal residue" evidence="2">
    <location>
        <position position="86"/>
    </location>
</feature>
<organism evidence="2 3">
    <name type="scientific">Amycolatopsis panacis</name>
    <dbReference type="NCBI Taxonomy" id="2340917"/>
    <lineage>
        <taxon>Bacteria</taxon>
        <taxon>Bacillati</taxon>
        <taxon>Actinomycetota</taxon>
        <taxon>Actinomycetes</taxon>
        <taxon>Pseudonocardiales</taxon>
        <taxon>Pseudonocardiaceae</taxon>
        <taxon>Amycolatopsis</taxon>
    </lineage>
</organism>
<sequence>MADGADHPARTPAGTLAAELAALRARAGNPSFRKMAGRSGRISHTTLHEAVGGSRFPSWDTTRESAPRHTSVPAASWINAAHQPGH</sequence>
<evidence type="ECO:0000313" key="2">
    <source>
        <dbReference type="EMBL" id="RJQ83215.1"/>
    </source>
</evidence>
<protein>
    <recommendedName>
        <fullName evidence="4">XRE family transcriptional regulator</fullName>
    </recommendedName>
</protein>
<gene>
    <name evidence="2" type="ORF">D5S19_20095</name>
</gene>